<dbReference type="InterPro" id="IPR008007">
    <property type="entry name" value="Peptidase_M42"/>
</dbReference>
<keyword evidence="1" id="KW-0479">Metal-binding</keyword>
<dbReference type="AlphaFoldDB" id="A0A1B4VAP2"/>
<dbReference type="SUPFAM" id="SSF53187">
    <property type="entry name" value="Zn-dependent exopeptidases"/>
    <property type="match status" value="1"/>
</dbReference>
<evidence type="ECO:0000313" key="4">
    <source>
        <dbReference type="Proteomes" id="UP000218899"/>
    </source>
</evidence>
<name>A0A1B4VAP2_9GAMM</name>
<dbReference type="GO" id="GO:0046872">
    <property type="term" value="F:metal ion binding"/>
    <property type="evidence" value="ECO:0007669"/>
    <property type="project" value="UniProtKB-KW"/>
</dbReference>
<dbReference type="OrthoDB" id="7056224at2"/>
<dbReference type="GO" id="GO:0016787">
    <property type="term" value="F:hydrolase activity"/>
    <property type="evidence" value="ECO:0007669"/>
    <property type="project" value="UniProtKB-KW"/>
</dbReference>
<evidence type="ECO:0000313" key="3">
    <source>
        <dbReference type="EMBL" id="BAU48814.1"/>
    </source>
</evidence>
<sequence>MSPKRLSLLTSLLARPTAPFRESHVVDFVARTLAAHGVPHFVDPVGNVVVGCASRTGYLRLVRDAAAGTLPVFIAHMDHPGFHGVRWVSATRLRVKWHGGSPVNRLVGAPVWLARDGAGFVAEGRITKAALARSRRALDTAEVVVRESHWQGRRPEATDLYGGFHFRAPVWQSGKRLYTKAADDLVGVFAILATAIDAWARRRAAPFLGLLTRAEEVGFVGAIGHLELGWLRSARRPVVCVSLETSRTLPGALIGKGPVVRLGDRRTVFAPDPLDVLARVATRVLPDRHQRRVMDGGTCEATAATVYGLDAIGISVPLGNYHNQGFEGGPDSRGNQGPAPEFVYLDDVDGLLALCRALVRPDMDWGAAWATERRAYGKRLREHRRLLHLPR</sequence>
<dbReference type="RefSeq" id="WP_096461292.1">
    <property type="nucleotide sequence ID" value="NZ_AP014936.1"/>
</dbReference>
<dbReference type="Pfam" id="PF05343">
    <property type="entry name" value="Peptidase_M42"/>
    <property type="match status" value="1"/>
</dbReference>
<evidence type="ECO:0000256" key="2">
    <source>
        <dbReference type="ARBA" id="ARBA00022801"/>
    </source>
</evidence>
<gene>
    <name evidence="3" type="ORF">SVA_2264</name>
</gene>
<dbReference type="Gene3D" id="3.40.630.10">
    <property type="entry name" value="Zn peptidases"/>
    <property type="match status" value="1"/>
</dbReference>
<dbReference type="KEGG" id="sva:SVA_2264"/>
<accession>A0A1B4VAP2</accession>
<proteinExistence type="predicted"/>
<keyword evidence="4" id="KW-1185">Reference proteome</keyword>
<organism evidence="3 4">
    <name type="scientific">Sulfurifustis variabilis</name>
    <dbReference type="NCBI Taxonomy" id="1675686"/>
    <lineage>
        <taxon>Bacteria</taxon>
        <taxon>Pseudomonadati</taxon>
        <taxon>Pseudomonadota</taxon>
        <taxon>Gammaproteobacteria</taxon>
        <taxon>Acidiferrobacterales</taxon>
        <taxon>Acidiferrobacteraceae</taxon>
        <taxon>Sulfurifustis</taxon>
    </lineage>
</organism>
<dbReference type="PANTHER" id="PTHR32481">
    <property type="entry name" value="AMINOPEPTIDASE"/>
    <property type="match status" value="1"/>
</dbReference>
<dbReference type="EMBL" id="AP014936">
    <property type="protein sequence ID" value="BAU48814.1"/>
    <property type="molecule type" value="Genomic_DNA"/>
</dbReference>
<dbReference type="InterPro" id="IPR051464">
    <property type="entry name" value="Peptidase_M42_aminopept"/>
</dbReference>
<dbReference type="PANTHER" id="PTHR32481:SF0">
    <property type="entry name" value="AMINOPEPTIDASE YPDE-RELATED"/>
    <property type="match status" value="1"/>
</dbReference>
<protein>
    <submittedName>
        <fullName evidence="3">Peptidase M42 family protein</fullName>
    </submittedName>
</protein>
<dbReference type="Proteomes" id="UP000218899">
    <property type="component" value="Chromosome"/>
</dbReference>
<keyword evidence="2" id="KW-0378">Hydrolase</keyword>
<evidence type="ECO:0000256" key="1">
    <source>
        <dbReference type="ARBA" id="ARBA00022723"/>
    </source>
</evidence>
<reference evidence="3 4" key="1">
    <citation type="submission" date="2015-08" db="EMBL/GenBank/DDBJ databases">
        <title>Complete genome sequence of Sulfurifustis variabilis.</title>
        <authorList>
            <person name="Miura A."/>
            <person name="Kojima H."/>
            <person name="Fukui M."/>
        </authorList>
    </citation>
    <scope>NUCLEOTIDE SEQUENCE [LARGE SCALE GENOMIC DNA]</scope>
    <source>
        <strain evidence="4">skN76</strain>
    </source>
</reference>